<dbReference type="RefSeq" id="WP_128250971.1">
    <property type="nucleotide sequence ID" value="NZ_CP034951.1"/>
</dbReference>
<accession>A0A410G5Q4</accession>
<keyword evidence="1" id="KW-0175">Coiled coil</keyword>
<dbReference type="EMBL" id="CP034951">
    <property type="protein sequence ID" value="QAA82606.1"/>
    <property type="molecule type" value="Genomic_DNA"/>
</dbReference>
<reference evidence="2 3" key="1">
    <citation type="submission" date="2019-01" db="EMBL/GenBank/DDBJ databases">
        <title>Complete genome sequencing of Aequorivita sp. H23M31.</title>
        <authorList>
            <person name="Bae J.-W."/>
        </authorList>
    </citation>
    <scope>NUCLEOTIDE SEQUENCE [LARGE SCALE GENOMIC DNA]</scope>
    <source>
        <strain evidence="2 3">H23M31</strain>
    </source>
</reference>
<name>A0A410G5Q4_9FLAO</name>
<keyword evidence="3" id="KW-1185">Reference proteome</keyword>
<proteinExistence type="predicted"/>
<sequence length="110" mass="12729">MRYFIFILLFWGLTSCNDGKIKELKNQIQTLHSEVDDLQAELAGCNSDLQDAQEKISNLEEHSDNLDRKLSILKGAIDYLQWEDGEISVYDVQGKFRNVRNTFQALQAEF</sequence>
<feature type="coiled-coil region" evidence="1">
    <location>
        <begin position="21"/>
        <end position="69"/>
    </location>
</feature>
<evidence type="ECO:0000256" key="1">
    <source>
        <dbReference type="SAM" id="Coils"/>
    </source>
</evidence>
<organism evidence="2 3">
    <name type="scientific">Aequorivita ciconiae</name>
    <dbReference type="NCBI Taxonomy" id="2494375"/>
    <lineage>
        <taxon>Bacteria</taxon>
        <taxon>Pseudomonadati</taxon>
        <taxon>Bacteroidota</taxon>
        <taxon>Flavobacteriia</taxon>
        <taxon>Flavobacteriales</taxon>
        <taxon>Flavobacteriaceae</taxon>
        <taxon>Aequorivita</taxon>
    </lineage>
</organism>
<protein>
    <submittedName>
        <fullName evidence="2">Uncharacterized protein</fullName>
    </submittedName>
</protein>
<dbReference type="SUPFAM" id="SSF90257">
    <property type="entry name" value="Myosin rod fragments"/>
    <property type="match status" value="1"/>
</dbReference>
<dbReference type="Proteomes" id="UP000285517">
    <property type="component" value="Chromosome"/>
</dbReference>
<dbReference type="AlphaFoldDB" id="A0A410G5Q4"/>
<gene>
    <name evidence="2" type="ORF">EI546_13150</name>
</gene>
<dbReference type="Gene3D" id="1.20.5.340">
    <property type="match status" value="1"/>
</dbReference>
<evidence type="ECO:0000313" key="3">
    <source>
        <dbReference type="Proteomes" id="UP000285517"/>
    </source>
</evidence>
<dbReference type="PROSITE" id="PS51257">
    <property type="entry name" value="PROKAR_LIPOPROTEIN"/>
    <property type="match status" value="1"/>
</dbReference>
<evidence type="ECO:0000313" key="2">
    <source>
        <dbReference type="EMBL" id="QAA82606.1"/>
    </source>
</evidence>
<dbReference type="KEGG" id="aev:EI546_13150"/>